<evidence type="ECO:0000313" key="2">
    <source>
        <dbReference type="Proteomes" id="UP000176431"/>
    </source>
</evidence>
<comment type="caution">
    <text evidence="1">The sequence shown here is derived from an EMBL/GenBank/DDBJ whole genome shotgun (WGS) entry which is preliminary data.</text>
</comment>
<gene>
    <name evidence="1" type="ORF">A2819_00845</name>
</gene>
<dbReference type="EMBL" id="MEYK01000006">
    <property type="protein sequence ID" value="OGD25660.1"/>
    <property type="molecule type" value="Genomic_DNA"/>
</dbReference>
<dbReference type="Gene3D" id="3.40.50.300">
    <property type="entry name" value="P-loop containing nucleotide triphosphate hydrolases"/>
    <property type="match status" value="1"/>
</dbReference>
<dbReference type="InterPro" id="IPR027417">
    <property type="entry name" value="P-loop_NTPase"/>
</dbReference>
<evidence type="ECO:0000313" key="1">
    <source>
        <dbReference type="EMBL" id="OGD25660.1"/>
    </source>
</evidence>
<sequence length="340" mass="40018">MKLILTTGISGVGEKKYLKEWEDYCKNRGKKVKVFNVGEMMLKHAHSCGIKLKKKNFLNADKDLLQMNRSAVFAGILSDISANSESYDAVVISIHAFMFWKERFYRTYDRFLKKFSPDMYITFIDDFRNIAHRLGQRGEWRGKLTYTKILYWQNVEVEVTSGFADFADKLFFALPTGQPISTLYKLIFHPEMETVYVKMPISHFREPEKRVMIDEFIKELDKPFTVFSPLAVEVVGVIPVDKFDDEEMLTINNHVVHRDLYWFVNQCDMGVTLWPGIVPSPGVNHENHESHTKTKDEWVIYLGSEASPFITYFNTEFFKSKEEFFEFVYKKYPERKNLSW</sequence>
<proteinExistence type="predicted"/>
<name>A0A1F5B4X0_9BACT</name>
<reference evidence="1 2" key="1">
    <citation type="journal article" date="2016" name="Nat. Commun.">
        <title>Thousands of microbial genomes shed light on interconnected biogeochemical processes in an aquifer system.</title>
        <authorList>
            <person name="Anantharaman K."/>
            <person name="Brown C.T."/>
            <person name="Hug L.A."/>
            <person name="Sharon I."/>
            <person name="Castelle C.J."/>
            <person name="Probst A.J."/>
            <person name="Thomas B.C."/>
            <person name="Singh A."/>
            <person name="Wilkins M.J."/>
            <person name="Karaoz U."/>
            <person name="Brodie E.L."/>
            <person name="Williams K.H."/>
            <person name="Hubbard S.S."/>
            <person name="Banfield J.F."/>
        </authorList>
    </citation>
    <scope>NUCLEOTIDE SEQUENCE [LARGE SCALE GENOMIC DNA]</scope>
</reference>
<dbReference type="AlphaFoldDB" id="A0A1F5B4X0"/>
<accession>A0A1F5B4X0</accession>
<dbReference type="Proteomes" id="UP000176431">
    <property type="component" value="Unassembled WGS sequence"/>
</dbReference>
<protein>
    <submittedName>
        <fullName evidence="1">Uncharacterized protein</fullName>
    </submittedName>
</protein>
<organism evidence="1 2">
    <name type="scientific">Candidatus Azambacteria bacterium RIFCSPHIGHO2_01_FULL_40_24</name>
    <dbReference type="NCBI Taxonomy" id="1797301"/>
    <lineage>
        <taxon>Bacteria</taxon>
        <taxon>Candidatus Azamiibacteriota</taxon>
    </lineage>
</organism>